<evidence type="ECO:0000313" key="5">
    <source>
        <dbReference type="Proteomes" id="UP000813385"/>
    </source>
</evidence>
<dbReference type="Pfam" id="PF00850">
    <property type="entry name" value="Hist_deacetyl"/>
    <property type="match status" value="1"/>
</dbReference>
<dbReference type="Pfam" id="PF24809">
    <property type="entry name" value="DUF7708"/>
    <property type="match status" value="1"/>
</dbReference>
<keyword evidence="5" id="KW-1185">Reference proteome</keyword>
<dbReference type="InterPro" id="IPR056125">
    <property type="entry name" value="DUF7708"/>
</dbReference>
<feature type="region of interest" description="Disordered" evidence="1">
    <location>
        <begin position="1846"/>
        <end position="1875"/>
    </location>
</feature>
<dbReference type="Proteomes" id="UP000813385">
    <property type="component" value="Unassembled WGS sequence"/>
</dbReference>
<dbReference type="InterPro" id="IPR000286">
    <property type="entry name" value="HDACs"/>
</dbReference>
<evidence type="ECO:0000313" key="4">
    <source>
        <dbReference type="EMBL" id="KAH7349291.1"/>
    </source>
</evidence>
<feature type="compositionally biased region" description="Polar residues" evidence="1">
    <location>
        <begin position="1447"/>
        <end position="1457"/>
    </location>
</feature>
<feature type="compositionally biased region" description="Low complexity" evidence="1">
    <location>
        <begin position="1679"/>
        <end position="1691"/>
    </location>
</feature>
<dbReference type="OrthoDB" id="5232919at2759"/>
<feature type="compositionally biased region" description="Low complexity" evidence="1">
    <location>
        <begin position="788"/>
        <end position="810"/>
    </location>
</feature>
<reference evidence="4" key="1">
    <citation type="journal article" date="2021" name="Nat. Commun.">
        <title>Genetic determinants of endophytism in the Arabidopsis root mycobiome.</title>
        <authorList>
            <person name="Mesny F."/>
            <person name="Miyauchi S."/>
            <person name="Thiergart T."/>
            <person name="Pickel B."/>
            <person name="Atanasova L."/>
            <person name="Karlsson M."/>
            <person name="Huettel B."/>
            <person name="Barry K.W."/>
            <person name="Haridas S."/>
            <person name="Chen C."/>
            <person name="Bauer D."/>
            <person name="Andreopoulos W."/>
            <person name="Pangilinan J."/>
            <person name="LaButti K."/>
            <person name="Riley R."/>
            <person name="Lipzen A."/>
            <person name="Clum A."/>
            <person name="Drula E."/>
            <person name="Henrissat B."/>
            <person name="Kohler A."/>
            <person name="Grigoriev I.V."/>
            <person name="Martin F.M."/>
            <person name="Hacquard S."/>
        </authorList>
    </citation>
    <scope>NUCLEOTIDE SEQUENCE</scope>
    <source>
        <strain evidence="4">MPI-CAGE-AT-0016</strain>
    </source>
</reference>
<feature type="compositionally biased region" description="Polar residues" evidence="1">
    <location>
        <begin position="811"/>
        <end position="823"/>
    </location>
</feature>
<dbReference type="Gene3D" id="3.40.800.20">
    <property type="entry name" value="Histone deacetylase domain"/>
    <property type="match status" value="1"/>
</dbReference>
<dbReference type="InterPro" id="IPR023696">
    <property type="entry name" value="Ureohydrolase_dom_sf"/>
</dbReference>
<dbReference type="FunFam" id="3.40.800.20:FF:000011">
    <property type="entry name" value="Histone deacetylase HOS3"/>
    <property type="match status" value="1"/>
</dbReference>
<feature type="compositionally biased region" description="Polar residues" evidence="1">
    <location>
        <begin position="1782"/>
        <end position="1813"/>
    </location>
</feature>
<dbReference type="GO" id="GO:0005634">
    <property type="term" value="C:nucleus"/>
    <property type="evidence" value="ECO:0007669"/>
    <property type="project" value="TreeGrafter"/>
</dbReference>
<feature type="compositionally biased region" description="Pro residues" evidence="1">
    <location>
        <begin position="1757"/>
        <end position="1773"/>
    </location>
</feature>
<feature type="compositionally biased region" description="Low complexity" evidence="1">
    <location>
        <begin position="1647"/>
        <end position="1661"/>
    </location>
</feature>
<feature type="compositionally biased region" description="Low complexity" evidence="1">
    <location>
        <begin position="1746"/>
        <end position="1756"/>
    </location>
</feature>
<feature type="domain" description="DUF7708" evidence="3">
    <location>
        <begin position="166"/>
        <end position="287"/>
    </location>
</feature>
<feature type="domain" description="Histone deacetylase" evidence="2">
    <location>
        <begin position="1039"/>
        <end position="1361"/>
    </location>
</feature>
<gene>
    <name evidence="4" type="ORF">B0T11DRAFT_301557</name>
</gene>
<dbReference type="InterPro" id="IPR037138">
    <property type="entry name" value="His_deacetylse_dom_sf"/>
</dbReference>
<evidence type="ECO:0000259" key="2">
    <source>
        <dbReference type="Pfam" id="PF00850"/>
    </source>
</evidence>
<feature type="region of interest" description="Disordered" evidence="1">
    <location>
        <begin position="743"/>
        <end position="928"/>
    </location>
</feature>
<comment type="caution">
    <text evidence="4">The sequence shown here is derived from an EMBL/GenBank/DDBJ whole genome shotgun (WGS) entry which is preliminary data.</text>
</comment>
<evidence type="ECO:0008006" key="6">
    <source>
        <dbReference type="Google" id="ProtNLM"/>
    </source>
</evidence>
<feature type="region of interest" description="Disordered" evidence="1">
    <location>
        <begin position="1602"/>
        <end position="1832"/>
    </location>
</feature>
<feature type="compositionally biased region" description="Low complexity" evidence="1">
    <location>
        <begin position="744"/>
        <end position="755"/>
    </location>
</feature>
<dbReference type="EMBL" id="JAGPXD010000006">
    <property type="protein sequence ID" value="KAH7349291.1"/>
    <property type="molecule type" value="Genomic_DNA"/>
</dbReference>
<sequence>MQDQLHIQSAEVERQLYLSSRRPPRNDAAVFVENHVALGPHSSLAVFSERVDAFVPVEEAKRQDQEAASMWEEANDEINALFDLMAKVQAKFAGNPTGVVVKAKTPHLSTNLRNCTWNDVMAEVQEAANTWKKRPSRDSKMMGLIDKVGQNSTALEAWIQLLPMGDYGASICGVFKLAINAASQYDKIQETVIESLSEIPRLMDNATRYVQIYREMPDQFLEQRTFQLFRAILKTLRLAMQFFLDGKRKKVFGSIIKQDSYGSELSASVEEVNKCVHHVRDEAELCKARQASAHGHMLLKLHATSTETSQNIQIQTQEMVEQSGLLYDIDRRLRGQEDVLQAVYGLLRENMRLKSQLSGKALWARISAPLTNCIRGYKARQDFDDSSSSKTLRAGYDAANVDHGVVDDDEELSHLSLSLSQKEEREARRAAVEMLRKVVQYDPEAVSRDMLRVIRDGHQLSYRAKSRGSALVNNPIFREFMTTAASTSLLVNGKEDTAAADGISPLSFVVAEVLSSIGGSMAQVFPLSHFCNSRRPSRLLRDDGKKPDYEPLVEMAASLVGQLLGLMEGRGIEADVPSMLGEQEWRKLGKLKVKSLVKTLGALIAQLPPDSIVVCAIDDVGEYETGALSGKLQDVMRLLGRMSEGGRGGVIFKLLVTCRNRALDVGKFFSQTLEMEEDIEEDTSAEWSISQAGRCADRKQHIAPAAGRPFLPRHGSDHATSLVTESASFACPSFFYNNTNTAVSPTSSPHQSTTSDRSLTHASCRDAMASSSERAPSRRQSMANLTASSSTSRDNDDLSSSLNKLSLATSPAHNRNAPRSPSALSPYRSVGRAAGRAVSSSAAVPGGAPRAPSRSPSVSRDSPSRSSTPTLLRKASTSSLRSANGRAPSQPPSRRSSLAHSSSSPSPKNGLAQAITEEPVKPPPTANSVASEYFRNELDILHSDTSTHRTDTVVIMHDACYGHRFSRPKTSRSALGTIVERPERIKAGALGVALAYVRLGDRHCDGAYPVHPKLDPASIPTLPFRIHKSTRRLPLLSPAVTNVHGTKWMEELKMMCNSAEAKLAMGGKELQRPDMNRGTDGAPAKFHEGDLYLCSESLDALEGALGAVCEAVDRVFTAGPRRAFVAVRPPGHHCSASYPSGFCWVNNVHVGIMHGVLSHGLTHAAIIDFDLHHGDGSQSITWQHNTRATQATKNAVSWKKSSIGYFSLHDINSYPCEMGDEEKVKNASLCIDNAHGQSVWNVHLHSWDTDADFWRLYETKYTTIIEKTRLYLRQQAERLRAAGQSPKAAVFFSAGFDASEWETKGMQRHNVNVPTEFYARITQDVIKLAAEEGLGVEGRVISVLEGGYSDRALYSGIFSHLSGMVGDQSSGAIASSGLAYEMGQRIGTIDESRPIKKEEEDEEKISSLASLHAYEASWWAGAELDSLETAMGTPPQEPKKPRYNVPPTYSSPTQASTARIANPAKVRRSMSGLSSISGSIVRPPSPPPPEVPWAIAAHELSKLLIPSDRQTDSCQAEDLNAEATRARRDRQSVLNPTLVTAMAAAAAPQVNPAASERPTSRMSLRERKTVKTYQEVDEDEIHFKGRRKTVAGPAAVVADKIARPPSADNNTSGTGAPVKRPGRRLSGVSSVATTPARKPIARTASGSVVPRAAADSAAARPESSMSTIGQTLPVKKTRAPAATRGGTARAPRGGRKAVPAGPSRPTTLPATPDAEADPMDSLTSGMKKIRINLITKSQKEERERAAAASASTSAAPSPTPDTSMPPPPPPPIIHPASSEASRPNTSEGSIATYSSPPQRDISTPVSERASSGLSPDPRNLALPASSPPAILGLPAGEDVFVAYQPEGPEPVAVTGPEERSTLTWLPPNTAATPAAMRRTDLPVFTATSAIPFAPRGPSGQGGARTDESPK</sequence>
<feature type="region of interest" description="Disordered" evidence="1">
    <location>
        <begin position="1887"/>
        <end position="1910"/>
    </location>
</feature>
<evidence type="ECO:0000256" key="1">
    <source>
        <dbReference type="SAM" id="MobiDB-lite"/>
    </source>
</evidence>
<dbReference type="PANTHER" id="PTHR47558">
    <property type="entry name" value="HISTONE DEACETYLASE HOS3"/>
    <property type="match status" value="1"/>
</dbReference>
<accession>A0A8K0T7A9</accession>
<feature type="region of interest" description="Disordered" evidence="1">
    <location>
        <begin position="1430"/>
        <end position="1457"/>
    </location>
</feature>
<protein>
    <recommendedName>
        <fullName evidence="6">Histone deacetylase</fullName>
    </recommendedName>
</protein>
<dbReference type="GO" id="GO:0004407">
    <property type="term" value="F:histone deacetylase activity"/>
    <property type="evidence" value="ECO:0007669"/>
    <property type="project" value="TreeGrafter"/>
</dbReference>
<feature type="compositionally biased region" description="Polar residues" evidence="1">
    <location>
        <begin position="769"/>
        <end position="787"/>
    </location>
</feature>
<evidence type="ECO:0000259" key="3">
    <source>
        <dbReference type="Pfam" id="PF24809"/>
    </source>
</evidence>
<dbReference type="InterPro" id="IPR023801">
    <property type="entry name" value="His_deacetylse_dom"/>
</dbReference>
<dbReference type="PRINTS" id="PR01270">
    <property type="entry name" value="HDASUPER"/>
</dbReference>
<dbReference type="SUPFAM" id="SSF52768">
    <property type="entry name" value="Arginase/deacetylase"/>
    <property type="match status" value="1"/>
</dbReference>
<dbReference type="GO" id="GO:0010468">
    <property type="term" value="P:regulation of gene expression"/>
    <property type="evidence" value="ECO:0007669"/>
    <property type="project" value="UniProtKB-ARBA"/>
</dbReference>
<organism evidence="4 5">
    <name type="scientific">Plectosphaerella cucumerina</name>
    <dbReference type="NCBI Taxonomy" id="40658"/>
    <lineage>
        <taxon>Eukaryota</taxon>
        <taxon>Fungi</taxon>
        <taxon>Dikarya</taxon>
        <taxon>Ascomycota</taxon>
        <taxon>Pezizomycotina</taxon>
        <taxon>Sordariomycetes</taxon>
        <taxon>Hypocreomycetidae</taxon>
        <taxon>Glomerellales</taxon>
        <taxon>Plectosphaerellaceae</taxon>
        <taxon>Plectosphaerella</taxon>
    </lineage>
</organism>
<proteinExistence type="predicted"/>
<feature type="compositionally biased region" description="Low complexity" evidence="1">
    <location>
        <begin position="828"/>
        <end position="867"/>
    </location>
</feature>
<feature type="compositionally biased region" description="Low complexity" evidence="1">
    <location>
        <begin position="886"/>
        <end position="907"/>
    </location>
</feature>
<dbReference type="CDD" id="cd09998">
    <property type="entry name" value="HDAC_Hos3"/>
    <property type="match status" value="1"/>
</dbReference>
<name>A0A8K0T7A9_9PEZI</name>
<dbReference type="PANTHER" id="PTHR47558:SF1">
    <property type="entry name" value="HISTONE DEACETYLASE HOS3"/>
    <property type="match status" value="1"/>
</dbReference>
<dbReference type="InterPro" id="IPR053244">
    <property type="entry name" value="HDAC_HD_type_1"/>
</dbReference>